<evidence type="ECO:0000256" key="3">
    <source>
        <dbReference type="ARBA" id="ARBA00010617"/>
    </source>
</evidence>
<keyword evidence="13" id="KW-1185">Reference proteome</keyword>
<keyword evidence="7 9" id="KW-0408">Iron</keyword>
<evidence type="ECO:0000256" key="11">
    <source>
        <dbReference type="SAM" id="Phobius"/>
    </source>
</evidence>
<dbReference type="EMBL" id="NHYD01003970">
    <property type="protein sequence ID" value="PPQ67719.1"/>
    <property type="molecule type" value="Genomic_DNA"/>
</dbReference>
<dbReference type="GO" id="GO:0004497">
    <property type="term" value="F:monooxygenase activity"/>
    <property type="evidence" value="ECO:0007669"/>
    <property type="project" value="UniProtKB-KW"/>
</dbReference>
<accession>A0A409VNA7</accession>
<protein>
    <recommendedName>
        <fullName evidence="14">Cytochrome P450</fullName>
    </recommendedName>
</protein>
<evidence type="ECO:0000256" key="2">
    <source>
        <dbReference type="ARBA" id="ARBA00005179"/>
    </source>
</evidence>
<dbReference type="PRINTS" id="PR00463">
    <property type="entry name" value="EP450I"/>
</dbReference>
<dbReference type="Gene3D" id="1.10.630.10">
    <property type="entry name" value="Cytochrome P450"/>
    <property type="match status" value="1"/>
</dbReference>
<keyword evidence="6 10" id="KW-0560">Oxidoreductase</keyword>
<feature type="transmembrane region" description="Helical" evidence="11">
    <location>
        <begin position="6"/>
        <end position="25"/>
    </location>
</feature>
<keyword evidence="8 10" id="KW-0503">Monooxygenase</keyword>
<sequence length="522" mass="58693">MPLSDLTVSLLLAVIPLSGVIFALYSNYQSWLKSPIRGLPYPPGPPLLLGSANQALKSQAWITYTEWSKKYGDIMYLNIYGEHTVILSNLDDTVELLERRSRVYSSRQKNPYIKLMGWDFNVGLIPYGDLWRRHRKLFQRFFRPKASVQYEPIQTAKIHNLLHDLLTTPSNFIQHCKKNASTMIMAILYGHDISDEMSTHFASLAENSVRELSSSIRPGGYAVSYIPILRHLPAWFPGAGFQRHAAEVRKLTTQMKDIPLDYVGKGLLHGTSSASLVSDLLENCYVQREYDVIKDFAATAFAAGADTTVSALESFFLAMSLFPEIQKKAQKEIDQVIGVTRLPTTADRPALPYVEAVYRELMRWAPVTPLNLEHTTTEDDIYKGFYIPKGTAVYANTWALTRNEEKYPNPELFNPDRFFTADGQLNNDDTVLTFGFGRRICPGRHLASTTVWLTIVSVLATFDLKGSKNKETVPISVVERLADGLIVHPLPFECDIIPRRGNVKTLIREAVGNRGSNGDAKA</sequence>
<evidence type="ECO:0000256" key="6">
    <source>
        <dbReference type="ARBA" id="ARBA00023002"/>
    </source>
</evidence>
<evidence type="ECO:0000313" key="12">
    <source>
        <dbReference type="EMBL" id="PPQ67719.1"/>
    </source>
</evidence>
<gene>
    <name evidence="12" type="ORF">CVT25_009325</name>
</gene>
<reference evidence="12 13" key="1">
    <citation type="journal article" date="2018" name="Evol. Lett.">
        <title>Horizontal gene cluster transfer increased hallucinogenic mushroom diversity.</title>
        <authorList>
            <person name="Reynolds H.T."/>
            <person name="Vijayakumar V."/>
            <person name="Gluck-Thaler E."/>
            <person name="Korotkin H.B."/>
            <person name="Matheny P.B."/>
            <person name="Slot J.C."/>
        </authorList>
    </citation>
    <scope>NUCLEOTIDE SEQUENCE [LARGE SCALE GENOMIC DNA]</scope>
    <source>
        <strain evidence="12 13">2631</strain>
    </source>
</reference>
<dbReference type="InParanoid" id="A0A409VNA7"/>
<dbReference type="GO" id="GO:0005506">
    <property type="term" value="F:iron ion binding"/>
    <property type="evidence" value="ECO:0007669"/>
    <property type="project" value="InterPro"/>
</dbReference>
<comment type="pathway">
    <text evidence="2">Secondary metabolite biosynthesis.</text>
</comment>
<dbReference type="AlphaFoldDB" id="A0A409VNA7"/>
<evidence type="ECO:0000256" key="9">
    <source>
        <dbReference type="PIRSR" id="PIRSR602401-1"/>
    </source>
</evidence>
<dbReference type="OrthoDB" id="2789670at2759"/>
<dbReference type="CDD" id="cd11065">
    <property type="entry name" value="CYP64-like"/>
    <property type="match status" value="1"/>
</dbReference>
<evidence type="ECO:0000313" key="13">
    <source>
        <dbReference type="Proteomes" id="UP000283269"/>
    </source>
</evidence>
<evidence type="ECO:0000256" key="10">
    <source>
        <dbReference type="RuleBase" id="RU000461"/>
    </source>
</evidence>
<dbReference type="InterPro" id="IPR017972">
    <property type="entry name" value="Cyt_P450_CS"/>
</dbReference>
<proteinExistence type="inferred from homology"/>
<dbReference type="Pfam" id="PF00067">
    <property type="entry name" value="p450"/>
    <property type="match status" value="1"/>
</dbReference>
<name>A0A409VNA7_PSICY</name>
<evidence type="ECO:0000256" key="7">
    <source>
        <dbReference type="ARBA" id="ARBA00023004"/>
    </source>
</evidence>
<keyword evidence="11" id="KW-0472">Membrane</keyword>
<dbReference type="PANTHER" id="PTHR46300">
    <property type="entry name" value="P450, PUTATIVE (EUROFUNG)-RELATED-RELATED"/>
    <property type="match status" value="1"/>
</dbReference>
<keyword evidence="11" id="KW-1133">Transmembrane helix</keyword>
<keyword evidence="11" id="KW-0812">Transmembrane</keyword>
<evidence type="ECO:0008006" key="14">
    <source>
        <dbReference type="Google" id="ProtNLM"/>
    </source>
</evidence>
<dbReference type="Proteomes" id="UP000283269">
    <property type="component" value="Unassembled WGS sequence"/>
</dbReference>
<dbReference type="InterPro" id="IPR001128">
    <property type="entry name" value="Cyt_P450"/>
</dbReference>
<dbReference type="PROSITE" id="PS00086">
    <property type="entry name" value="CYTOCHROME_P450"/>
    <property type="match status" value="1"/>
</dbReference>
<dbReference type="PRINTS" id="PR00385">
    <property type="entry name" value="P450"/>
</dbReference>
<dbReference type="GO" id="GO:0020037">
    <property type="term" value="F:heme binding"/>
    <property type="evidence" value="ECO:0007669"/>
    <property type="project" value="InterPro"/>
</dbReference>
<dbReference type="InterPro" id="IPR036396">
    <property type="entry name" value="Cyt_P450_sf"/>
</dbReference>
<evidence type="ECO:0000256" key="5">
    <source>
        <dbReference type="ARBA" id="ARBA00022723"/>
    </source>
</evidence>
<organism evidence="12 13">
    <name type="scientific">Psilocybe cyanescens</name>
    <dbReference type="NCBI Taxonomy" id="93625"/>
    <lineage>
        <taxon>Eukaryota</taxon>
        <taxon>Fungi</taxon>
        <taxon>Dikarya</taxon>
        <taxon>Basidiomycota</taxon>
        <taxon>Agaricomycotina</taxon>
        <taxon>Agaricomycetes</taxon>
        <taxon>Agaricomycetidae</taxon>
        <taxon>Agaricales</taxon>
        <taxon>Agaricineae</taxon>
        <taxon>Strophariaceae</taxon>
        <taxon>Psilocybe</taxon>
    </lineage>
</organism>
<comment type="cofactor">
    <cofactor evidence="1 9">
        <name>heme</name>
        <dbReference type="ChEBI" id="CHEBI:30413"/>
    </cofactor>
</comment>
<evidence type="ECO:0000256" key="4">
    <source>
        <dbReference type="ARBA" id="ARBA00022617"/>
    </source>
</evidence>
<keyword evidence="5 9" id="KW-0479">Metal-binding</keyword>
<comment type="similarity">
    <text evidence="3 10">Belongs to the cytochrome P450 family.</text>
</comment>
<dbReference type="SUPFAM" id="SSF48264">
    <property type="entry name" value="Cytochrome P450"/>
    <property type="match status" value="1"/>
</dbReference>
<evidence type="ECO:0000256" key="1">
    <source>
        <dbReference type="ARBA" id="ARBA00001971"/>
    </source>
</evidence>
<dbReference type="InterPro" id="IPR050364">
    <property type="entry name" value="Cytochrome_P450_fung"/>
</dbReference>
<dbReference type="InterPro" id="IPR002401">
    <property type="entry name" value="Cyt_P450_E_grp-I"/>
</dbReference>
<dbReference type="PANTHER" id="PTHR46300:SF7">
    <property type="entry name" value="P450, PUTATIVE (EUROFUNG)-RELATED"/>
    <property type="match status" value="1"/>
</dbReference>
<dbReference type="STRING" id="93625.A0A409VNA7"/>
<comment type="caution">
    <text evidence="12">The sequence shown here is derived from an EMBL/GenBank/DDBJ whole genome shotgun (WGS) entry which is preliminary data.</text>
</comment>
<dbReference type="GO" id="GO:0016705">
    <property type="term" value="F:oxidoreductase activity, acting on paired donors, with incorporation or reduction of molecular oxygen"/>
    <property type="evidence" value="ECO:0007669"/>
    <property type="project" value="InterPro"/>
</dbReference>
<evidence type="ECO:0000256" key="8">
    <source>
        <dbReference type="ARBA" id="ARBA00023033"/>
    </source>
</evidence>
<keyword evidence="4 9" id="KW-0349">Heme</keyword>
<feature type="binding site" description="axial binding residue" evidence="9">
    <location>
        <position position="441"/>
    </location>
    <ligand>
        <name>heme</name>
        <dbReference type="ChEBI" id="CHEBI:30413"/>
    </ligand>
    <ligandPart>
        <name>Fe</name>
        <dbReference type="ChEBI" id="CHEBI:18248"/>
    </ligandPart>
</feature>